<dbReference type="EMBL" id="LKHS01000006">
    <property type="protein sequence ID" value="KQH86552.1"/>
    <property type="molecule type" value="Genomic_DNA"/>
</dbReference>
<reference evidence="1 2" key="1">
    <citation type="submission" date="2015-08" db="EMBL/GenBank/DDBJ databases">
        <title>Antibacterial properties of a collection of Vibrionaceae strains.</title>
        <authorList>
            <person name="Giubergia S."/>
        </authorList>
    </citation>
    <scope>NUCLEOTIDE SEQUENCE [LARGE SCALE GENOMIC DNA]</scope>
    <source>
        <strain evidence="1 2">S0821</strain>
    </source>
</reference>
<dbReference type="RefSeq" id="WP_004728535.1">
    <property type="nucleotide sequence ID" value="NZ_CABLCD010000018.1"/>
</dbReference>
<comment type="caution">
    <text evidence="1">The sequence shown here is derived from an EMBL/GenBank/DDBJ whole genome shotgun (WGS) entry which is preliminary data.</text>
</comment>
<dbReference type="Pfam" id="PF11333">
    <property type="entry name" value="DUF3135"/>
    <property type="match status" value="1"/>
</dbReference>
<evidence type="ECO:0000313" key="1">
    <source>
        <dbReference type="EMBL" id="KQH86552.1"/>
    </source>
</evidence>
<sequence>MSPPQTNVASQALPPFDELVELAQQDPEAFSRFKREMCQEMILSASDGMQHRLWAQQSHIDLILSQCKNPDHANVTLMRELSLQMAKFRDALDGEIVEEKPSADVIPFRPTSESWR</sequence>
<protein>
    <recommendedName>
        <fullName evidence="3">DUF3135 domain-containing protein</fullName>
    </recommendedName>
</protein>
<dbReference type="AlphaFoldDB" id="A0A0Q2V1B1"/>
<dbReference type="InParanoid" id="A0A0Q2V1B1"/>
<keyword evidence="2" id="KW-1185">Reference proteome</keyword>
<dbReference type="InterPro" id="IPR021482">
    <property type="entry name" value="DUF3135"/>
</dbReference>
<evidence type="ECO:0000313" key="2">
    <source>
        <dbReference type="Proteomes" id="UP000051221"/>
    </source>
</evidence>
<dbReference type="Proteomes" id="UP000051221">
    <property type="component" value="Unassembled WGS sequence"/>
</dbReference>
<dbReference type="OrthoDB" id="5917239at2"/>
<name>A0A0Q2V1B1_VIBFU</name>
<proteinExistence type="predicted"/>
<gene>
    <name evidence="1" type="ORF">AMR76_08340</name>
</gene>
<evidence type="ECO:0008006" key="3">
    <source>
        <dbReference type="Google" id="ProtNLM"/>
    </source>
</evidence>
<dbReference type="GeneID" id="50533789"/>
<accession>A0A0Q2V1B1</accession>
<organism evidence="1 2">
    <name type="scientific">Vibrio furnissii</name>
    <dbReference type="NCBI Taxonomy" id="29494"/>
    <lineage>
        <taxon>Bacteria</taxon>
        <taxon>Pseudomonadati</taxon>
        <taxon>Pseudomonadota</taxon>
        <taxon>Gammaproteobacteria</taxon>
        <taxon>Vibrionales</taxon>
        <taxon>Vibrionaceae</taxon>
        <taxon>Vibrio</taxon>
    </lineage>
</organism>